<evidence type="ECO:0000313" key="7">
    <source>
        <dbReference type="EMBL" id="CZR67776.1"/>
    </source>
</evidence>
<evidence type="ECO:0000259" key="6">
    <source>
        <dbReference type="PROSITE" id="PS50305"/>
    </source>
</evidence>
<dbReference type="InterPro" id="IPR029035">
    <property type="entry name" value="DHS-like_NAD/FAD-binding_dom"/>
</dbReference>
<dbReference type="InterPro" id="IPR050134">
    <property type="entry name" value="NAD-dep_sirtuin_deacylases"/>
</dbReference>
<evidence type="ECO:0000256" key="1">
    <source>
        <dbReference type="ARBA" id="ARBA00006924"/>
    </source>
</evidence>
<dbReference type="OrthoDB" id="2919105at2759"/>
<dbReference type="PANTHER" id="PTHR11085:SF8">
    <property type="entry name" value="NAD-DEPENDENT HISTONE DEACETYLASE HST3"/>
    <property type="match status" value="1"/>
</dbReference>
<feature type="compositionally biased region" description="Low complexity" evidence="5">
    <location>
        <begin position="352"/>
        <end position="371"/>
    </location>
</feature>
<feature type="region of interest" description="Disordered" evidence="5">
    <location>
        <begin position="909"/>
        <end position="937"/>
    </location>
</feature>
<dbReference type="EMBL" id="FJOG01000047">
    <property type="protein sequence ID" value="CZR67776.1"/>
    <property type="molecule type" value="Genomic_DNA"/>
</dbReference>
<dbReference type="InterPro" id="IPR003000">
    <property type="entry name" value="Sirtuin"/>
</dbReference>
<proteinExistence type="inferred from homology"/>
<protein>
    <recommendedName>
        <fullName evidence="6">Deacetylase sirtuin-type domain-containing protein</fullName>
    </recommendedName>
</protein>
<dbReference type="SUPFAM" id="SSF52467">
    <property type="entry name" value="DHS-like NAD/FAD-binding domain"/>
    <property type="match status" value="2"/>
</dbReference>
<comment type="similarity">
    <text evidence="1">Belongs to the sirtuin family. Class I subfamily.</text>
</comment>
<reference evidence="7 8" key="1">
    <citation type="submission" date="2016-03" db="EMBL/GenBank/DDBJ databases">
        <authorList>
            <person name="Ploux O."/>
        </authorList>
    </citation>
    <scope>NUCLEOTIDE SEQUENCE [LARGE SCALE GENOMIC DNA]</scope>
    <source>
        <strain evidence="7 8">UAMH 11012</strain>
    </source>
</reference>
<evidence type="ECO:0000256" key="3">
    <source>
        <dbReference type="ARBA" id="ARBA00023027"/>
    </source>
</evidence>
<feature type="region of interest" description="Disordered" evidence="5">
    <location>
        <begin position="157"/>
        <end position="374"/>
    </location>
</feature>
<evidence type="ECO:0000256" key="5">
    <source>
        <dbReference type="SAM" id="MobiDB-lite"/>
    </source>
</evidence>
<comment type="caution">
    <text evidence="4">Lacks conserved residue(s) required for the propagation of feature annotation.</text>
</comment>
<keyword evidence="2" id="KW-0808">Transferase</keyword>
<evidence type="ECO:0000256" key="4">
    <source>
        <dbReference type="PROSITE-ProRule" id="PRU00236"/>
    </source>
</evidence>
<feature type="compositionally biased region" description="Basic and acidic residues" evidence="5">
    <location>
        <begin position="753"/>
        <end position="765"/>
    </location>
</feature>
<dbReference type="Gene3D" id="3.40.50.1220">
    <property type="entry name" value="TPP-binding domain"/>
    <property type="match status" value="2"/>
</dbReference>
<dbReference type="GO" id="GO:0070403">
    <property type="term" value="F:NAD+ binding"/>
    <property type="evidence" value="ECO:0007669"/>
    <property type="project" value="InterPro"/>
</dbReference>
<organism evidence="7 8">
    <name type="scientific">Phialocephala subalpina</name>
    <dbReference type="NCBI Taxonomy" id="576137"/>
    <lineage>
        <taxon>Eukaryota</taxon>
        <taxon>Fungi</taxon>
        <taxon>Dikarya</taxon>
        <taxon>Ascomycota</taxon>
        <taxon>Pezizomycotina</taxon>
        <taxon>Leotiomycetes</taxon>
        <taxon>Helotiales</taxon>
        <taxon>Mollisiaceae</taxon>
        <taxon>Phialocephala</taxon>
        <taxon>Phialocephala fortinii species complex</taxon>
    </lineage>
</organism>
<dbReference type="Proteomes" id="UP000184330">
    <property type="component" value="Unassembled WGS sequence"/>
</dbReference>
<accession>A0A1L7XRT7</accession>
<feature type="domain" description="Deacetylase sirtuin-type" evidence="6">
    <location>
        <begin position="7"/>
        <end position="648"/>
    </location>
</feature>
<dbReference type="AlphaFoldDB" id="A0A1L7XRT7"/>
<evidence type="ECO:0000256" key="2">
    <source>
        <dbReference type="ARBA" id="ARBA00022679"/>
    </source>
</evidence>
<keyword evidence="8" id="KW-1185">Reference proteome</keyword>
<gene>
    <name evidence="7" type="ORF">PAC_17675</name>
</gene>
<feature type="compositionally biased region" description="Polar residues" evidence="5">
    <location>
        <begin position="321"/>
        <end position="351"/>
    </location>
</feature>
<dbReference type="PROSITE" id="PS50305">
    <property type="entry name" value="SIRTUIN"/>
    <property type="match status" value="1"/>
</dbReference>
<name>A0A1L7XRT7_9HELO</name>
<feature type="compositionally biased region" description="Low complexity" evidence="5">
    <location>
        <begin position="118"/>
        <end position="130"/>
    </location>
</feature>
<evidence type="ECO:0000313" key="8">
    <source>
        <dbReference type="Proteomes" id="UP000184330"/>
    </source>
</evidence>
<feature type="compositionally biased region" description="Polar residues" evidence="5">
    <location>
        <begin position="162"/>
        <end position="179"/>
    </location>
</feature>
<feature type="compositionally biased region" description="Polar residues" evidence="5">
    <location>
        <begin position="218"/>
        <end position="227"/>
    </location>
</feature>
<dbReference type="GO" id="GO:0017136">
    <property type="term" value="F:histone deacetylase activity, NAD-dependent"/>
    <property type="evidence" value="ECO:0007669"/>
    <property type="project" value="TreeGrafter"/>
</dbReference>
<keyword evidence="3" id="KW-0520">NAD</keyword>
<dbReference type="STRING" id="576137.A0A1L7XRT7"/>
<feature type="region of interest" description="Disordered" evidence="5">
    <location>
        <begin position="101"/>
        <end position="141"/>
    </location>
</feature>
<feature type="compositionally biased region" description="Polar residues" evidence="5">
    <location>
        <begin position="239"/>
        <end position="264"/>
    </location>
</feature>
<dbReference type="GO" id="GO:0005634">
    <property type="term" value="C:nucleus"/>
    <property type="evidence" value="ECO:0007669"/>
    <property type="project" value="TreeGrafter"/>
</dbReference>
<dbReference type="PANTHER" id="PTHR11085">
    <property type="entry name" value="NAD-DEPENDENT PROTEIN DEACYLASE SIRTUIN-5, MITOCHONDRIAL-RELATED"/>
    <property type="match status" value="1"/>
</dbReference>
<dbReference type="InterPro" id="IPR026590">
    <property type="entry name" value="Ssirtuin_cat_dom"/>
</dbReference>
<feature type="region of interest" description="Disordered" evidence="5">
    <location>
        <begin position="714"/>
        <end position="765"/>
    </location>
</feature>
<dbReference type="CDD" id="cd00296">
    <property type="entry name" value="SIR2"/>
    <property type="match status" value="1"/>
</dbReference>
<feature type="compositionally biased region" description="Low complexity" evidence="5">
    <location>
        <begin position="279"/>
        <end position="319"/>
    </location>
</feature>
<dbReference type="Pfam" id="PF02146">
    <property type="entry name" value="SIR2"/>
    <property type="match status" value="3"/>
</dbReference>
<sequence length="964" mass="106480">MPTIKVGPGSDLELQQIADALGKSKKVVVVTGAGISTNCGIPDFRSENGLYSMIQAQYDAALLNPPWEQSNTFDIDDRPKKKRKTWFYEVVAPDGKVVDVIDPDLEPAEQQTRRSSRSRSTNTTNSRSNTPQPTETPALAPGTQAVDAISVEIHSAKEEPLISSTSAATPYSRRATPTTAPDRESSVINKKLAAAKEAPRRSSRSRSMNPAKSRAGSPRTTAEGQSNTDDEGLRLIDQGTRQSSLARSTDTNDTRASTPLSAIESQEVDTFDEHPETVNNEPRPSSRSRSTNTTNSRSSTPKSIESSLTSLSSNTPELPDSTPQNSSELSLNADQSTLSQTSENLEPSTQPSTSRSTGLSRTTSDVSTSRTLPNLKGRDLFDSMIWSDPFTTSIFYMFISSLREKIQNVSYTTETHRFLRVLRDGGKLVRNYTQNIDMLEQREGLCQELEKGPGAKGRFNARAQREARKSGIGADIDQNGGCEVVPLHGSLQWLRCSLCGKPSSWDEPANKSAMLSGTAPDCGPCTTNSGNRTSRGRRGLAIGRLRPDIVLYGEEHPHSNLISPIVTHDLGLGPDILLIMGTSLRVHGLKVMIREFAKAVHTKGGKVVFVNQTKPSESIWGEFIDYWVEWDCDEWVMDLRDRREDIWTGVVEENTKETTETTKRRRPQALRDDKLNGAYLTFKILDTLSRVRDESGGMASRFLYWPAPASRVSNISLPDREQQTKAPVKKGQSTKKNSKSAPIKKTGAKPNKRKSEPEPYKETEEDRKNLAYIVSKIWEDLRKKAPDLSAIPPPPPELRIPFSKFTSNKALPDYLTPFAFSSTSNHIPNVGTWPLDKMNLVSLPPSGSTIPIHTPKSKPKTEEKPKPQPRPNHGYGTRASRRFSSAETIVVDRGETDVQMEQELPAQQEPMVQLGEEQEQEDTIVAKSEDPMTPVSSRIKRNCSIGALVSSSPEQWHDAMEVVS</sequence>
<feature type="region of interest" description="Disordered" evidence="5">
    <location>
        <begin position="847"/>
        <end position="886"/>
    </location>
</feature>